<name>A0A931DH52_9ACTN</name>
<evidence type="ECO:0000313" key="2">
    <source>
        <dbReference type="EMBL" id="MBG6089980.1"/>
    </source>
</evidence>
<dbReference type="GO" id="GO:0000150">
    <property type="term" value="F:DNA strand exchange activity"/>
    <property type="evidence" value="ECO:0007669"/>
    <property type="project" value="InterPro"/>
</dbReference>
<sequence length="506" mass="56845">MAASTPDTQVQEWVAYLRKSKGHAGIDRQRRDVQVLLQRRGGRVIEEIVDIDATAFSKPGQQRAHRDGYQKMLDLLRTERGGPPLGILAWHADRLHRNPAEVEDFIAICAAGQHPVETVRSGGYELWTPTGRKRLRADANEAAYEVEHLIDRVTAAMEELAREGRWKGGQVPFGYRLETDDDGMRVLRPHPEEAEAVRWGTIAVLQGFSLGHIAREWNRRGLKNRAGRPWIPSNVRRVLLRASNAGLRVHRGEIFETSLEGGKAAWEPLVSEELWKAASGILVDPDRRTQLGVTPKWFGSGLYLCGVCRAPLSIGSSRALKRDGSGKYRNSYRCRRSGKHTSRDAENLDAYVEKVLFARLRRPDLLRLITEETPPDLAGMRARLETEEKELAAWRRLAKEGKVSAVAFAESEQGVLSRIRSIKAEMVAAVRSPVLADLVGIEDIEAVWETKRDDAAGLAWRRAVLQELVTVVVYPAKRGKPKGWRPGEPAFDWESIGLEWRLPRGT</sequence>
<dbReference type="InterPro" id="IPR038109">
    <property type="entry name" value="DNA_bind_recomb_sf"/>
</dbReference>
<accession>A0A931DH52</accession>
<dbReference type="SUPFAM" id="SSF53041">
    <property type="entry name" value="Resolvase-like"/>
    <property type="match status" value="1"/>
</dbReference>
<dbReference type="Pfam" id="PF00239">
    <property type="entry name" value="Resolvase"/>
    <property type="match status" value="1"/>
</dbReference>
<evidence type="ECO:0000259" key="1">
    <source>
        <dbReference type="PROSITE" id="PS51737"/>
    </source>
</evidence>
<dbReference type="GO" id="GO:0003677">
    <property type="term" value="F:DNA binding"/>
    <property type="evidence" value="ECO:0007669"/>
    <property type="project" value="InterPro"/>
</dbReference>
<dbReference type="SMART" id="SM00857">
    <property type="entry name" value="Resolvase"/>
    <property type="match status" value="1"/>
</dbReference>
<dbReference type="AlphaFoldDB" id="A0A931DH52"/>
<dbReference type="InterPro" id="IPR011109">
    <property type="entry name" value="DNA_bind_recombinase_dom"/>
</dbReference>
<dbReference type="Pfam" id="PF07508">
    <property type="entry name" value="Recombinase"/>
    <property type="match status" value="1"/>
</dbReference>
<comment type="caution">
    <text evidence="2">The sequence shown here is derived from an EMBL/GenBank/DDBJ whole genome shotgun (WGS) entry which is preliminary data.</text>
</comment>
<proteinExistence type="predicted"/>
<dbReference type="PANTHER" id="PTHR30461">
    <property type="entry name" value="DNA-INVERTASE FROM LAMBDOID PROPHAGE"/>
    <property type="match status" value="1"/>
</dbReference>
<dbReference type="Gene3D" id="3.40.50.1390">
    <property type="entry name" value="Resolvase, N-terminal catalytic domain"/>
    <property type="match status" value="1"/>
</dbReference>
<organism evidence="2 3">
    <name type="scientific">Actinomadura viridis</name>
    <dbReference type="NCBI Taxonomy" id="58110"/>
    <lineage>
        <taxon>Bacteria</taxon>
        <taxon>Bacillati</taxon>
        <taxon>Actinomycetota</taxon>
        <taxon>Actinomycetes</taxon>
        <taxon>Streptosporangiales</taxon>
        <taxon>Thermomonosporaceae</taxon>
        <taxon>Actinomadura</taxon>
    </lineage>
</organism>
<dbReference type="EMBL" id="JADOUA010000001">
    <property type="protein sequence ID" value="MBG6089980.1"/>
    <property type="molecule type" value="Genomic_DNA"/>
</dbReference>
<reference evidence="2" key="1">
    <citation type="submission" date="2020-11" db="EMBL/GenBank/DDBJ databases">
        <title>Sequencing the genomes of 1000 actinobacteria strains.</title>
        <authorList>
            <person name="Klenk H.-P."/>
        </authorList>
    </citation>
    <scope>NUCLEOTIDE SEQUENCE</scope>
    <source>
        <strain evidence="2">DSM 43175</strain>
    </source>
</reference>
<evidence type="ECO:0000313" key="3">
    <source>
        <dbReference type="Proteomes" id="UP000614047"/>
    </source>
</evidence>
<dbReference type="Proteomes" id="UP000614047">
    <property type="component" value="Unassembled WGS sequence"/>
</dbReference>
<dbReference type="InterPro" id="IPR050639">
    <property type="entry name" value="SSR_resolvase"/>
</dbReference>
<gene>
    <name evidence="2" type="ORF">IW256_004093</name>
</gene>
<dbReference type="InterPro" id="IPR036162">
    <property type="entry name" value="Resolvase-like_N_sf"/>
</dbReference>
<dbReference type="RefSeq" id="WP_197012515.1">
    <property type="nucleotide sequence ID" value="NZ_BAABES010000010.1"/>
</dbReference>
<dbReference type="CDD" id="cd00338">
    <property type="entry name" value="Ser_Recombinase"/>
    <property type="match status" value="1"/>
</dbReference>
<protein>
    <submittedName>
        <fullName evidence="2">DNA invertase Pin-like site-specific DNA recombinase</fullName>
    </submittedName>
</protein>
<feature type="domain" description="Recombinase" evidence="1">
    <location>
        <begin position="172"/>
        <end position="288"/>
    </location>
</feature>
<dbReference type="InterPro" id="IPR006119">
    <property type="entry name" value="Resolv_N"/>
</dbReference>
<keyword evidence="3" id="KW-1185">Reference proteome</keyword>
<dbReference type="PANTHER" id="PTHR30461:SF23">
    <property type="entry name" value="DNA RECOMBINASE-RELATED"/>
    <property type="match status" value="1"/>
</dbReference>
<dbReference type="PROSITE" id="PS51737">
    <property type="entry name" value="RECOMBINASE_DNA_BIND"/>
    <property type="match status" value="1"/>
</dbReference>
<dbReference type="Gene3D" id="3.90.1750.20">
    <property type="entry name" value="Putative Large Serine Recombinase, Chain B, Domain 2"/>
    <property type="match status" value="1"/>
</dbReference>